<protein>
    <submittedName>
        <fullName evidence="6">PQQ-dependent dehydrogenase, methanol/ethanol family</fullName>
        <ecNumber evidence="6">1.1.2.-</ecNumber>
    </submittedName>
</protein>
<dbReference type="Gene3D" id="2.140.10.10">
    <property type="entry name" value="Quinoprotein alcohol dehydrogenase-like superfamily"/>
    <property type="match status" value="1"/>
</dbReference>
<dbReference type="InterPro" id="IPR017512">
    <property type="entry name" value="PQQ_MeOH/EtOH_DH"/>
</dbReference>
<dbReference type="AlphaFoldDB" id="A0A9J7BSZ0"/>
<feature type="domain" description="Pyrrolo-quinoline quinone repeat" evidence="5">
    <location>
        <begin position="15"/>
        <end position="341"/>
    </location>
</feature>
<evidence type="ECO:0000256" key="1">
    <source>
        <dbReference type="ARBA" id="ARBA00001931"/>
    </source>
</evidence>
<evidence type="ECO:0000313" key="6">
    <source>
        <dbReference type="EMBL" id="UWZ84133.1"/>
    </source>
</evidence>
<dbReference type="GO" id="GO:0016020">
    <property type="term" value="C:membrane"/>
    <property type="evidence" value="ECO:0007669"/>
    <property type="project" value="InterPro"/>
</dbReference>
<dbReference type="NCBIfam" id="TIGR03075">
    <property type="entry name" value="PQQ_enz_alc_DH"/>
    <property type="match status" value="1"/>
</dbReference>
<dbReference type="PANTHER" id="PTHR32303">
    <property type="entry name" value="QUINOPROTEIN ALCOHOL DEHYDROGENASE (CYTOCHROME C)"/>
    <property type="match status" value="1"/>
</dbReference>
<sequence length="572" mass="62549">MHPYAGALEKDDYQWVRATKDYANTRYSTLDQINTGNVSNLKLAWTFDTGVPRGQEAAPIVANNTMYVVSPWPNKLFALDLTKPGGPLKWSYDPHPSSAAKGEACCDWVNRGAAYADGKVFYNTLDGYTVAVDANSGKQIWKTRLGNLALGETITMAPMVAKDKVFVGDSGGEFGVRGWLAALSTKDGKVVWQAYATGPDKDVLIGDRFKPFYEGDKGQDLGVKTWPPDAWQIGGGTTWGFIAYDPALNLIYYGTANPGPWNHEVRPGTNKWTSGVFARDADTGQAVWFYQMSPHDLFDWDGINEDILLDLPWNGQTRKVLVRPDRNGYIYIIDRASGQVLSATSYVYTTTTTGVDLKTGELKHVSAKEPKTGQEIRNICPIAPGAKDWQPSSFSPRTGLVYVPHENMCMDEEGVTPNYIAGTPYIGANVRYYAGPGGNMGELMAWDPLSGKKVWTVDDKYPMWSGTVTTAGDLVFYGTMEGWFRAADARTGKTLWQFKTSSGIIGQPITYWGPDGKQYVAILSGIGGWPGAIVSANLDVRDDTAANGWGSAMHDLKNVTKAGGTLYVFSLP</sequence>
<dbReference type="Pfam" id="PF01011">
    <property type="entry name" value="PQQ"/>
    <property type="match status" value="2"/>
</dbReference>
<dbReference type="PANTHER" id="PTHR32303:SF4">
    <property type="entry name" value="QUINOPROTEIN GLUCOSE DEHYDROGENASE"/>
    <property type="match status" value="1"/>
</dbReference>
<dbReference type="KEGG" id="orp:MOP44_26705"/>
<dbReference type="Proteomes" id="UP001059380">
    <property type="component" value="Chromosome"/>
</dbReference>
<dbReference type="InterPro" id="IPR011047">
    <property type="entry name" value="Quinoprotein_ADH-like_sf"/>
</dbReference>
<keyword evidence="3" id="KW-0479">Metal-binding</keyword>
<accession>A0A9J7BSZ0</accession>
<evidence type="ECO:0000313" key="7">
    <source>
        <dbReference type="Proteomes" id="UP001059380"/>
    </source>
</evidence>
<dbReference type="SMART" id="SM00564">
    <property type="entry name" value="PQQ"/>
    <property type="match status" value="7"/>
</dbReference>
<comment type="similarity">
    <text evidence="2">Belongs to the bacterial PQQ dehydrogenase family.</text>
</comment>
<evidence type="ECO:0000256" key="4">
    <source>
        <dbReference type="ARBA" id="ARBA00023002"/>
    </source>
</evidence>
<name>A0A9J7BSZ0_9BACT</name>
<organism evidence="6 7">
    <name type="scientific">Occallatibacter riparius</name>
    <dbReference type="NCBI Taxonomy" id="1002689"/>
    <lineage>
        <taxon>Bacteria</taxon>
        <taxon>Pseudomonadati</taxon>
        <taxon>Acidobacteriota</taxon>
        <taxon>Terriglobia</taxon>
        <taxon>Terriglobales</taxon>
        <taxon>Acidobacteriaceae</taxon>
        <taxon>Occallatibacter</taxon>
    </lineage>
</organism>
<comment type="cofactor">
    <cofactor evidence="1">
        <name>pyrroloquinoline quinone</name>
        <dbReference type="ChEBI" id="CHEBI:58442"/>
    </cofactor>
</comment>
<evidence type="ECO:0000259" key="5">
    <source>
        <dbReference type="Pfam" id="PF01011"/>
    </source>
</evidence>
<proteinExistence type="inferred from homology"/>
<dbReference type="SUPFAM" id="SSF50998">
    <property type="entry name" value="Quinoprotein alcohol dehydrogenase-like"/>
    <property type="match status" value="1"/>
</dbReference>
<keyword evidence="4 6" id="KW-0560">Oxidoreductase</keyword>
<feature type="domain" description="Pyrrolo-quinoline quinone repeat" evidence="5">
    <location>
        <begin position="462"/>
        <end position="520"/>
    </location>
</feature>
<dbReference type="InterPro" id="IPR018391">
    <property type="entry name" value="PQQ_b-propeller_rpt"/>
</dbReference>
<dbReference type="EMBL" id="CP093313">
    <property type="protein sequence ID" value="UWZ84133.1"/>
    <property type="molecule type" value="Genomic_DNA"/>
</dbReference>
<gene>
    <name evidence="6" type="ORF">MOP44_26705</name>
</gene>
<evidence type="ECO:0000256" key="3">
    <source>
        <dbReference type="ARBA" id="ARBA00022723"/>
    </source>
</evidence>
<dbReference type="InterPro" id="IPR002372">
    <property type="entry name" value="PQQ_rpt_dom"/>
</dbReference>
<dbReference type="RefSeq" id="WP_260793637.1">
    <property type="nucleotide sequence ID" value="NZ_CP093313.1"/>
</dbReference>
<dbReference type="GO" id="GO:0016614">
    <property type="term" value="F:oxidoreductase activity, acting on CH-OH group of donors"/>
    <property type="evidence" value="ECO:0007669"/>
    <property type="project" value="InterPro"/>
</dbReference>
<reference evidence="6" key="1">
    <citation type="submission" date="2021-04" db="EMBL/GenBank/DDBJ databases">
        <title>Phylogenetic analysis of Acidobacteriaceae.</title>
        <authorList>
            <person name="Qiu L."/>
            <person name="Zhang Q."/>
        </authorList>
    </citation>
    <scope>NUCLEOTIDE SEQUENCE</scope>
    <source>
        <strain evidence="6">DSM 25168</strain>
    </source>
</reference>
<dbReference type="EC" id="1.1.2.-" evidence="6"/>
<dbReference type="GO" id="GO:0005509">
    <property type="term" value="F:calcium ion binding"/>
    <property type="evidence" value="ECO:0007669"/>
    <property type="project" value="InterPro"/>
</dbReference>
<keyword evidence="7" id="KW-1185">Reference proteome</keyword>
<evidence type="ECO:0000256" key="2">
    <source>
        <dbReference type="ARBA" id="ARBA00008156"/>
    </source>
</evidence>